<keyword evidence="5" id="KW-1185">Reference proteome</keyword>
<dbReference type="InterPro" id="IPR037124">
    <property type="entry name" value="Chaperonin_GroES_sf"/>
</dbReference>
<comment type="similarity">
    <text evidence="2">Belongs to the GroES chaperonin family.</text>
</comment>
<dbReference type="CDD" id="cd00320">
    <property type="entry name" value="cpn10"/>
    <property type="match status" value="1"/>
</dbReference>
<evidence type="ECO:0000256" key="1">
    <source>
        <dbReference type="ARBA" id="ARBA00023186"/>
    </source>
</evidence>
<gene>
    <name evidence="4" type="ORF">ACHAXA_008473</name>
</gene>
<dbReference type="InterPro" id="IPR020818">
    <property type="entry name" value="Chaperonin_GroES"/>
</dbReference>
<dbReference type="SMART" id="SM00883">
    <property type="entry name" value="Cpn10"/>
    <property type="match status" value="1"/>
</dbReference>
<dbReference type="SUPFAM" id="SSF50129">
    <property type="entry name" value="GroES-like"/>
    <property type="match status" value="1"/>
</dbReference>
<feature type="chain" id="PRO_5044787105" description="Peptidylprolyl isomerase" evidence="3">
    <location>
        <begin position="33"/>
        <end position="175"/>
    </location>
</feature>
<accession>A0ABD3SBM7</accession>
<dbReference type="InterPro" id="IPR011032">
    <property type="entry name" value="GroES-like_sf"/>
</dbReference>
<dbReference type="PRINTS" id="PR00297">
    <property type="entry name" value="CHAPERONIN10"/>
</dbReference>
<evidence type="ECO:0000256" key="2">
    <source>
        <dbReference type="RuleBase" id="RU003479"/>
    </source>
</evidence>
<evidence type="ECO:0000256" key="3">
    <source>
        <dbReference type="SAM" id="SignalP"/>
    </source>
</evidence>
<evidence type="ECO:0000313" key="5">
    <source>
        <dbReference type="Proteomes" id="UP001530377"/>
    </source>
</evidence>
<protein>
    <recommendedName>
        <fullName evidence="6">Peptidylprolyl isomerase</fullName>
    </recommendedName>
</protein>
<dbReference type="AlphaFoldDB" id="A0ABD3SBM7"/>
<dbReference type="Proteomes" id="UP001530377">
    <property type="component" value="Unassembled WGS sequence"/>
</dbReference>
<dbReference type="Gene3D" id="2.30.33.40">
    <property type="entry name" value="GroES chaperonin"/>
    <property type="match status" value="1"/>
</dbReference>
<dbReference type="EMBL" id="JALLPB020000086">
    <property type="protein sequence ID" value="KAL3821737.1"/>
    <property type="molecule type" value="Genomic_DNA"/>
</dbReference>
<name>A0ABD3SBM7_9STRA</name>
<proteinExistence type="inferred from homology"/>
<organism evidence="4 5">
    <name type="scientific">Cyclostephanos tholiformis</name>
    <dbReference type="NCBI Taxonomy" id="382380"/>
    <lineage>
        <taxon>Eukaryota</taxon>
        <taxon>Sar</taxon>
        <taxon>Stramenopiles</taxon>
        <taxon>Ochrophyta</taxon>
        <taxon>Bacillariophyta</taxon>
        <taxon>Coscinodiscophyceae</taxon>
        <taxon>Thalassiosirophycidae</taxon>
        <taxon>Stephanodiscales</taxon>
        <taxon>Stephanodiscaceae</taxon>
        <taxon>Cyclostephanos</taxon>
    </lineage>
</organism>
<dbReference type="Pfam" id="PF00166">
    <property type="entry name" value="Cpn10"/>
    <property type="match status" value="1"/>
</dbReference>
<comment type="caution">
    <text evidence="4">The sequence shown here is derived from an EMBL/GenBank/DDBJ whole genome shotgun (WGS) entry which is preliminary data.</text>
</comment>
<feature type="signal peptide" evidence="3">
    <location>
        <begin position="1"/>
        <end position="32"/>
    </location>
</feature>
<keyword evidence="3" id="KW-0732">Signal</keyword>
<sequence length="175" mass="19015">RAQTTPIILTKNTNRNMKQLLSMSLLFAAADALSMADPSKARSFNPVVDFKGGAGVGRLVLDGDGTPSLEEWSCKYDMVLVERIQGRPPADSGLFVPRDNLPKLHLCRVISMGPGREEENGRIAPMPNIKPGDVVIAKNPWGIGPKDEETSDGRKLSFMRSQDIAAVVEGTLLEE</sequence>
<feature type="non-terminal residue" evidence="4">
    <location>
        <position position="1"/>
    </location>
</feature>
<keyword evidence="1 2" id="KW-0143">Chaperone</keyword>
<evidence type="ECO:0008006" key="6">
    <source>
        <dbReference type="Google" id="ProtNLM"/>
    </source>
</evidence>
<reference evidence="4 5" key="1">
    <citation type="submission" date="2024-10" db="EMBL/GenBank/DDBJ databases">
        <title>Updated reference genomes for cyclostephanoid diatoms.</title>
        <authorList>
            <person name="Roberts W.R."/>
            <person name="Alverson A.J."/>
        </authorList>
    </citation>
    <scope>NUCLEOTIDE SEQUENCE [LARGE SCALE GENOMIC DNA]</scope>
    <source>
        <strain evidence="4 5">AJA228-03</strain>
    </source>
</reference>
<evidence type="ECO:0000313" key="4">
    <source>
        <dbReference type="EMBL" id="KAL3821737.1"/>
    </source>
</evidence>